<evidence type="ECO:0000313" key="2">
    <source>
        <dbReference type="Proteomes" id="UP000653472"/>
    </source>
</evidence>
<organism evidence="1 2">
    <name type="scientific">Solimonas marina</name>
    <dbReference type="NCBI Taxonomy" id="2714601"/>
    <lineage>
        <taxon>Bacteria</taxon>
        <taxon>Pseudomonadati</taxon>
        <taxon>Pseudomonadota</taxon>
        <taxon>Gammaproteobacteria</taxon>
        <taxon>Nevskiales</taxon>
        <taxon>Nevskiaceae</taxon>
        <taxon>Solimonas</taxon>
    </lineage>
</organism>
<dbReference type="Gene3D" id="1.25.40.10">
    <property type="entry name" value="Tetratricopeptide repeat domain"/>
    <property type="match status" value="1"/>
</dbReference>
<gene>
    <name evidence="1" type="ORF">G7Y82_17040</name>
</gene>
<sequence length="390" mass="41358">MAGATLLLSATASYAADTLRPEVGKPLQEAQADMKARKYSSALADVDKAAAVGNLTEYESYIVAQMRAAIATAAGDEKVAVSAYEKVIASSRTSAAQKLQIYDTIAKLAYSRRDYSTAAAYIRKYQAAGGSSAQTIDLLPQALYLGNDLSGAKAALNAQIQNKKPTETQLQMLTSIAVKQKDDAGYIEALEKLVRYYPKKDYWLDLIARTTSKGTFASSRLQLDVYRLKSMTGTMQKASDYMEAAQLALQEGLPGEAEQYVDAGYKAKLLGVGSDAARHKRLKDLVDKKVAEDKATMAQGDKAAAAQASGDALVAAGLNHVGYGEAAAGVKMMEQGIKKDSLKNPNDAKLHLGYAQIKAGDKSGALRTLRSVGGSDGTADLSRLFALAAA</sequence>
<evidence type="ECO:0000313" key="1">
    <source>
        <dbReference type="EMBL" id="NKF24020.1"/>
    </source>
</evidence>
<reference evidence="1" key="1">
    <citation type="submission" date="2020-03" db="EMBL/GenBank/DDBJ databases">
        <title>Solimonas marina sp. nov., isolated from deep seawater of the Pacific Ocean.</title>
        <authorList>
            <person name="Liu X."/>
            <person name="Lai Q."/>
            <person name="Sun F."/>
            <person name="Gai Y."/>
            <person name="Li G."/>
            <person name="Shao Z."/>
        </authorList>
    </citation>
    <scope>NUCLEOTIDE SEQUENCE</scope>
    <source>
        <strain evidence="1">C16B3</strain>
    </source>
</reference>
<protein>
    <recommendedName>
        <fullName evidence="3">Tetratricopeptide repeat protein</fullName>
    </recommendedName>
</protein>
<dbReference type="EMBL" id="JAAVXB010000011">
    <property type="protein sequence ID" value="NKF24020.1"/>
    <property type="molecule type" value="Genomic_DNA"/>
</dbReference>
<dbReference type="Proteomes" id="UP000653472">
    <property type="component" value="Unassembled WGS sequence"/>
</dbReference>
<name>A0A970B7T2_9GAMM</name>
<dbReference type="InterPro" id="IPR011990">
    <property type="entry name" value="TPR-like_helical_dom_sf"/>
</dbReference>
<evidence type="ECO:0008006" key="3">
    <source>
        <dbReference type="Google" id="ProtNLM"/>
    </source>
</evidence>
<keyword evidence="2" id="KW-1185">Reference proteome</keyword>
<proteinExistence type="predicted"/>
<comment type="caution">
    <text evidence="1">The sequence shown here is derived from an EMBL/GenBank/DDBJ whole genome shotgun (WGS) entry which is preliminary data.</text>
</comment>
<dbReference type="AlphaFoldDB" id="A0A970B7T2"/>
<accession>A0A970B7T2</accession>